<evidence type="ECO:0000313" key="3">
    <source>
        <dbReference type="EnsemblFungi" id="EJT80692"/>
    </source>
</evidence>
<feature type="compositionally biased region" description="Basic and acidic residues" evidence="1">
    <location>
        <begin position="1"/>
        <end position="12"/>
    </location>
</feature>
<dbReference type="VEuPathDB" id="FungiDB:GGTG_00686"/>
<feature type="compositionally biased region" description="Pro residues" evidence="1">
    <location>
        <begin position="38"/>
        <end position="50"/>
    </location>
</feature>
<dbReference type="OrthoDB" id="10495284at2759"/>
<feature type="region of interest" description="Disordered" evidence="1">
    <location>
        <begin position="1"/>
        <end position="55"/>
    </location>
</feature>
<keyword evidence="4" id="KW-1185">Reference proteome</keyword>
<protein>
    <submittedName>
        <fullName evidence="2 3">Uncharacterized protein</fullName>
    </submittedName>
</protein>
<dbReference type="AlphaFoldDB" id="J3NHE9"/>
<sequence length="197" mass="21766">MDKRRRLHEGGVKKAITGATKRPSGTHSFRARIERFRPSPPPREPTPLPETTPTETFFRTLERELDARRAAAKYGDVDAGAPRNSSSPPLAPANLADVTKLEFLAAATYGGRARVLETRSMNKINEAHAAILAKLDGLKESDKKWAAAVREHQKWTVTPLSTIKLDLGPQSQPVRLGNMAKDLDAKLEKTMHEVSKL</sequence>
<proteinExistence type="predicted"/>
<evidence type="ECO:0000313" key="4">
    <source>
        <dbReference type="Proteomes" id="UP000006039"/>
    </source>
</evidence>
<accession>J3NHE9</accession>
<reference evidence="3" key="4">
    <citation type="journal article" date="2015" name="G3 (Bethesda)">
        <title>Genome sequences of three phytopathogenic species of the Magnaporthaceae family of fungi.</title>
        <authorList>
            <person name="Okagaki L.H."/>
            <person name="Nunes C.C."/>
            <person name="Sailsbery J."/>
            <person name="Clay B."/>
            <person name="Brown D."/>
            <person name="John T."/>
            <person name="Oh Y."/>
            <person name="Young N."/>
            <person name="Fitzgerald M."/>
            <person name="Haas B.J."/>
            <person name="Zeng Q."/>
            <person name="Young S."/>
            <person name="Adiconis X."/>
            <person name="Fan L."/>
            <person name="Levin J.Z."/>
            <person name="Mitchell T.K."/>
            <person name="Okubara P.A."/>
            <person name="Farman M.L."/>
            <person name="Kohn L.M."/>
            <person name="Birren B."/>
            <person name="Ma L.-J."/>
            <person name="Dean R.A."/>
        </authorList>
    </citation>
    <scope>NUCLEOTIDE SEQUENCE</scope>
    <source>
        <strain evidence="3">R3-111a-1</strain>
    </source>
</reference>
<evidence type="ECO:0000313" key="2">
    <source>
        <dbReference type="EMBL" id="EJT80692.1"/>
    </source>
</evidence>
<organism evidence="2">
    <name type="scientific">Gaeumannomyces tritici (strain R3-111a-1)</name>
    <name type="common">Wheat and barley take-all root rot fungus</name>
    <name type="synonym">Gaeumannomyces graminis var. tritici</name>
    <dbReference type="NCBI Taxonomy" id="644352"/>
    <lineage>
        <taxon>Eukaryota</taxon>
        <taxon>Fungi</taxon>
        <taxon>Dikarya</taxon>
        <taxon>Ascomycota</taxon>
        <taxon>Pezizomycotina</taxon>
        <taxon>Sordariomycetes</taxon>
        <taxon>Sordariomycetidae</taxon>
        <taxon>Magnaporthales</taxon>
        <taxon>Magnaporthaceae</taxon>
        <taxon>Gaeumannomyces</taxon>
    </lineage>
</organism>
<dbReference type="RefSeq" id="XP_009216701.1">
    <property type="nucleotide sequence ID" value="XM_009218437.1"/>
</dbReference>
<dbReference type="HOGENOM" id="CLU_1256254_0_0_1"/>
<gene>
    <name evidence="3" type="primary">20341144</name>
    <name evidence="2" type="ORF">GGTG_00686</name>
</gene>
<reference evidence="3" key="5">
    <citation type="submission" date="2018-04" db="UniProtKB">
        <authorList>
            <consortium name="EnsemblFungi"/>
        </authorList>
    </citation>
    <scope>IDENTIFICATION</scope>
    <source>
        <strain evidence="3">R3-111a-1</strain>
    </source>
</reference>
<reference evidence="2" key="3">
    <citation type="submission" date="2010-09" db="EMBL/GenBank/DDBJ databases">
        <title>Annotation of Gaeumannomyces graminis var. tritici R3-111a-1.</title>
        <authorList>
            <consortium name="The Broad Institute Genome Sequencing Platform"/>
            <person name="Ma L.-J."/>
            <person name="Dead R."/>
            <person name="Young S.K."/>
            <person name="Zeng Q."/>
            <person name="Gargeya S."/>
            <person name="Fitzgerald M."/>
            <person name="Haas B."/>
            <person name="Abouelleil A."/>
            <person name="Alvarado L."/>
            <person name="Arachchi H.M."/>
            <person name="Berlin A."/>
            <person name="Brown A."/>
            <person name="Chapman S.B."/>
            <person name="Chen Z."/>
            <person name="Dunbar C."/>
            <person name="Freedman E."/>
            <person name="Gearin G."/>
            <person name="Gellesch M."/>
            <person name="Goldberg J."/>
            <person name="Griggs A."/>
            <person name="Gujja S."/>
            <person name="Heiman D."/>
            <person name="Howarth C."/>
            <person name="Larson L."/>
            <person name="Lui A."/>
            <person name="MacDonald P.J.P."/>
            <person name="Mehta T."/>
            <person name="Montmayeur A."/>
            <person name="Murphy C."/>
            <person name="Neiman D."/>
            <person name="Pearson M."/>
            <person name="Priest M."/>
            <person name="Roberts A."/>
            <person name="Saif S."/>
            <person name="Shea T."/>
            <person name="Shenoy N."/>
            <person name="Sisk P."/>
            <person name="Stolte C."/>
            <person name="Sykes S."/>
            <person name="Yandava C."/>
            <person name="Wortman J."/>
            <person name="Nusbaum C."/>
            <person name="Birren B."/>
        </authorList>
    </citation>
    <scope>NUCLEOTIDE SEQUENCE</scope>
    <source>
        <strain evidence="2">R3-111a-1</strain>
    </source>
</reference>
<dbReference type="GeneID" id="20341144"/>
<name>J3NHE9_GAET3</name>
<evidence type="ECO:0000256" key="1">
    <source>
        <dbReference type="SAM" id="MobiDB-lite"/>
    </source>
</evidence>
<dbReference type="EnsemblFungi" id="EJT80692">
    <property type="protein sequence ID" value="EJT80692"/>
    <property type="gene ID" value="GGTG_00686"/>
</dbReference>
<dbReference type="EMBL" id="GL385395">
    <property type="protein sequence ID" value="EJT80692.1"/>
    <property type="molecule type" value="Genomic_DNA"/>
</dbReference>
<dbReference type="Proteomes" id="UP000006039">
    <property type="component" value="Unassembled WGS sequence"/>
</dbReference>
<reference evidence="2" key="2">
    <citation type="submission" date="2010-07" db="EMBL/GenBank/DDBJ databases">
        <authorList>
            <consortium name="The Broad Institute Genome Sequencing Platform"/>
            <consortium name="Broad Institute Genome Sequencing Center for Infectious Disease"/>
            <person name="Ma L.-J."/>
            <person name="Dead R."/>
            <person name="Young S."/>
            <person name="Zeng Q."/>
            <person name="Koehrsen M."/>
            <person name="Alvarado L."/>
            <person name="Berlin A."/>
            <person name="Chapman S.B."/>
            <person name="Chen Z."/>
            <person name="Freedman E."/>
            <person name="Gellesch M."/>
            <person name="Goldberg J."/>
            <person name="Griggs A."/>
            <person name="Gujja S."/>
            <person name="Heilman E.R."/>
            <person name="Heiman D."/>
            <person name="Hepburn T."/>
            <person name="Howarth C."/>
            <person name="Jen D."/>
            <person name="Larson L."/>
            <person name="Mehta T."/>
            <person name="Neiman D."/>
            <person name="Pearson M."/>
            <person name="Roberts A."/>
            <person name="Saif S."/>
            <person name="Shea T."/>
            <person name="Shenoy N."/>
            <person name="Sisk P."/>
            <person name="Stolte C."/>
            <person name="Sykes S."/>
            <person name="Walk T."/>
            <person name="White J."/>
            <person name="Yandava C."/>
            <person name="Haas B."/>
            <person name="Nusbaum C."/>
            <person name="Birren B."/>
        </authorList>
    </citation>
    <scope>NUCLEOTIDE SEQUENCE</scope>
    <source>
        <strain evidence="2">R3-111a-1</strain>
    </source>
</reference>
<reference evidence="4" key="1">
    <citation type="submission" date="2010-07" db="EMBL/GenBank/DDBJ databases">
        <title>The genome sequence of Gaeumannomyces graminis var. tritici strain R3-111a-1.</title>
        <authorList>
            <consortium name="The Broad Institute Genome Sequencing Platform"/>
            <person name="Ma L.-J."/>
            <person name="Dead R."/>
            <person name="Young S."/>
            <person name="Zeng Q."/>
            <person name="Koehrsen M."/>
            <person name="Alvarado L."/>
            <person name="Berlin A."/>
            <person name="Chapman S.B."/>
            <person name="Chen Z."/>
            <person name="Freedman E."/>
            <person name="Gellesch M."/>
            <person name="Goldberg J."/>
            <person name="Griggs A."/>
            <person name="Gujja S."/>
            <person name="Heilman E.R."/>
            <person name="Heiman D."/>
            <person name="Hepburn T."/>
            <person name="Howarth C."/>
            <person name="Jen D."/>
            <person name="Larson L."/>
            <person name="Mehta T."/>
            <person name="Neiman D."/>
            <person name="Pearson M."/>
            <person name="Roberts A."/>
            <person name="Saif S."/>
            <person name="Shea T."/>
            <person name="Shenoy N."/>
            <person name="Sisk P."/>
            <person name="Stolte C."/>
            <person name="Sykes S."/>
            <person name="Walk T."/>
            <person name="White J."/>
            <person name="Yandava C."/>
            <person name="Haas B."/>
            <person name="Nusbaum C."/>
            <person name="Birren B."/>
        </authorList>
    </citation>
    <scope>NUCLEOTIDE SEQUENCE [LARGE SCALE GENOMIC DNA]</scope>
    <source>
        <strain evidence="4">R3-111a-1</strain>
    </source>
</reference>
<dbReference type="eggNOG" id="ENOG502RWGR">
    <property type="taxonomic scope" value="Eukaryota"/>
</dbReference>